<dbReference type="VEuPathDB" id="FungiDB:TRICI_000146"/>
<dbReference type="Pfam" id="PF01163">
    <property type="entry name" value="RIO1"/>
    <property type="match status" value="1"/>
</dbReference>
<dbReference type="GO" id="GO:0070525">
    <property type="term" value="P:tRNA threonylcarbamoyladenosine metabolic process"/>
    <property type="evidence" value="ECO:0007669"/>
    <property type="project" value="TreeGrafter"/>
</dbReference>
<keyword evidence="15" id="KW-0547">Nucleotide-binding</keyword>
<dbReference type="PROSITE" id="PS50011">
    <property type="entry name" value="PROTEIN_KINASE_DOM"/>
    <property type="match status" value="1"/>
</dbReference>
<evidence type="ECO:0000256" key="18">
    <source>
        <dbReference type="ARBA" id="ARBA00022840"/>
    </source>
</evidence>
<reference evidence="29" key="1">
    <citation type="journal article" date="2019" name="G3 (Bethesda)">
        <title>Genome Assemblies of Two Rare Opportunistic Yeast Pathogens: Diutina rugosa (syn. Candida rugosa) and Trichomonascus ciferrii (syn. Candida ciferrii).</title>
        <authorList>
            <person name="Mixao V."/>
            <person name="Saus E."/>
            <person name="Hansen A.P."/>
            <person name="Lass-Florl C."/>
            <person name="Gabaldon T."/>
        </authorList>
    </citation>
    <scope>NUCLEOTIDE SEQUENCE</scope>
    <source>
        <strain evidence="29">CBS 4856</strain>
    </source>
</reference>
<gene>
    <name evidence="29" type="ORF">TRICI_000146</name>
</gene>
<evidence type="ECO:0000256" key="11">
    <source>
        <dbReference type="ARBA" id="ARBA00022527"/>
    </source>
</evidence>
<evidence type="ECO:0000256" key="17">
    <source>
        <dbReference type="ARBA" id="ARBA00022801"/>
    </source>
</evidence>
<keyword evidence="9" id="KW-0158">Chromosome</keyword>
<dbReference type="InterPro" id="IPR018934">
    <property type="entry name" value="RIO_dom"/>
</dbReference>
<evidence type="ECO:0000256" key="9">
    <source>
        <dbReference type="ARBA" id="ARBA00022454"/>
    </source>
</evidence>
<evidence type="ECO:0000256" key="19">
    <source>
        <dbReference type="ARBA" id="ARBA00022895"/>
    </source>
</evidence>
<dbReference type="PANTHER" id="PTHR12209">
    <property type="entry name" value="NON-SPECIFIC SERINE/THREONINE PROTEIN KINASE"/>
    <property type="match status" value="1"/>
</dbReference>
<keyword evidence="11" id="KW-0723">Serine/threonine-protein kinase</keyword>
<evidence type="ECO:0000256" key="14">
    <source>
        <dbReference type="ARBA" id="ARBA00022694"/>
    </source>
</evidence>
<evidence type="ECO:0000256" key="6">
    <source>
        <dbReference type="ARBA" id="ARBA00012513"/>
    </source>
</evidence>
<dbReference type="Proteomes" id="UP000761534">
    <property type="component" value="Unassembled WGS sequence"/>
</dbReference>
<comment type="similarity">
    <text evidence="4">Belongs to the protein kinase superfamily. BUD32 family.</text>
</comment>
<keyword evidence="14" id="KW-0819">tRNA processing</keyword>
<organism evidence="29 30">
    <name type="scientific">Trichomonascus ciferrii</name>
    <dbReference type="NCBI Taxonomy" id="44093"/>
    <lineage>
        <taxon>Eukaryota</taxon>
        <taxon>Fungi</taxon>
        <taxon>Dikarya</taxon>
        <taxon>Ascomycota</taxon>
        <taxon>Saccharomycotina</taxon>
        <taxon>Dipodascomycetes</taxon>
        <taxon>Dipodascales</taxon>
        <taxon>Trichomonascaceae</taxon>
        <taxon>Trichomonascus</taxon>
        <taxon>Trichomonascus ciferrii complex</taxon>
    </lineage>
</organism>
<keyword evidence="17" id="KW-0378">Hydrolase</keyword>
<dbReference type="GO" id="GO:0008033">
    <property type="term" value="P:tRNA processing"/>
    <property type="evidence" value="ECO:0007669"/>
    <property type="project" value="UniProtKB-KW"/>
</dbReference>
<dbReference type="GO" id="GO:0005829">
    <property type="term" value="C:cytosol"/>
    <property type="evidence" value="ECO:0007669"/>
    <property type="project" value="TreeGrafter"/>
</dbReference>
<dbReference type="InterPro" id="IPR008266">
    <property type="entry name" value="Tyr_kinase_AS"/>
</dbReference>
<evidence type="ECO:0000256" key="15">
    <source>
        <dbReference type="ARBA" id="ARBA00022741"/>
    </source>
</evidence>
<comment type="catalytic activity">
    <reaction evidence="27">
        <text>L-seryl-[protein] + ATP = O-phospho-L-seryl-[protein] + ADP + H(+)</text>
        <dbReference type="Rhea" id="RHEA:17989"/>
        <dbReference type="Rhea" id="RHEA-COMP:9863"/>
        <dbReference type="Rhea" id="RHEA-COMP:11604"/>
        <dbReference type="ChEBI" id="CHEBI:15378"/>
        <dbReference type="ChEBI" id="CHEBI:29999"/>
        <dbReference type="ChEBI" id="CHEBI:30616"/>
        <dbReference type="ChEBI" id="CHEBI:83421"/>
        <dbReference type="ChEBI" id="CHEBI:456216"/>
        <dbReference type="EC" id="2.7.11.1"/>
    </reaction>
</comment>
<evidence type="ECO:0000256" key="23">
    <source>
        <dbReference type="ARBA" id="ARBA00023242"/>
    </source>
</evidence>
<keyword evidence="23" id="KW-0539">Nucleus</keyword>
<dbReference type="NCBIfam" id="TIGR03724">
    <property type="entry name" value="arch_bud32"/>
    <property type="match status" value="1"/>
</dbReference>
<keyword evidence="18" id="KW-0067">ATP-binding</keyword>
<feature type="domain" description="Protein kinase" evidence="28">
    <location>
        <begin position="14"/>
        <end position="243"/>
    </location>
</feature>
<dbReference type="PANTHER" id="PTHR12209:SF0">
    <property type="entry name" value="EKC_KEOPS COMPLEX SUBUNIT TP53RK"/>
    <property type="match status" value="1"/>
</dbReference>
<evidence type="ECO:0000256" key="2">
    <source>
        <dbReference type="ARBA" id="ARBA00004496"/>
    </source>
</evidence>
<dbReference type="SUPFAM" id="SSF56112">
    <property type="entry name" value="Protein kinase-like (PK-like)"/>
    <property type="match status" value="1"/>
</dbReference>
<evidence type="ECO:0000256" key="12">
    <source>
        <dbReference type="ARBA" id="ARBA00022553"/>
    </source>
</evidence>
<accession>A0A642VEA6</accession>
<dbReference type="PROSITE" id="PS00109">
    <property type="entry name" value="PROTEIN_KINASE_TYR"/>
    <property type="match status" value="1"/>
</dbReference>
<evidence type="ECO:0000256" key="7">
    <source>
        <dbReference type="ARBA" id="ARBA00013948"/>
    </source>
</evidence>
<evidence type="ECO:0000256" key="16">
    <source>
        <dbReference type="ARBA" id="ARBA00022777"/>
    </source>
</evidence>
<comment type="catalytic activity">
    <reaction evidence="26">
        <text>L-threonyl-[protein] + ATP = O-phospho-L-threonyl-[protein] + ADP + H(+)</text>
        <dbReference type="Rhea" id="RHEA:46608"/>
        <dbReference type="Rhea" id="RHEA-COMP:11060"/>
        <dbReference type="Rhea" id="RHEA-COMP:11605"/>
        <dbReference type="ChEBI" id="CHEBI:15378"/>
        <dbReference type="ChEBI" id="CHEBI:30013"/>
        <dbReference type="ChEBI" id="CHEBI:30616"/>
        <dbReference type="ChEBI" id="CHEBI:61977"/>
        <dbReference type="ChEBI" id="CHEBI:456216"/>
        <dbReference type="EC" id="2.7.11.1"/>
    </reaction>
</comment>
<keyword evidence="16" id="KW-0418">Kinase</keyword>
<evidence type="ECO:0000256" key="26">
    <source>
        <dbReference type="ARBA" id="ARBA00047899"/>
    </source>
</evidence>
<dbReference type="SMART" id="SM00220">
    <property type="entry name" value="S_TKc"/>
    <property type="match status" value="1"/>
</dbReference>
<dbReference type="Gene3D" id="1.10.510.10">
    <property type="entry name" value="Transferase(Phosphotransferase) domain 1"/>
    <property type="match status" value="1"/>
</dbReference>
<dbReference type="GO" id="GO:0000781">
    <property type="term" value="C:chromosome, telomeric region"/>
    <property type="evidence" value="ECO:0007669"/>
    <property type="project" value="UniProtKB-SubCell"/>
</dbReference>
<evidence type="ECO:0000313" key="29">
    <source>
        <dbReference type="EMBL" id="KAA8917707.1"/>
    </source>
</evidence>
<comment type="subcellular location">
    <subcellularLocation>
        <location evidence="3">Chromosome</location>
        <location evidence="3">Telomere</location>
    </subcellularLocation>
    <subcellularLocation>
        <location evidence="2">Cytoplasm</location>
    </subcellularLocation>
    <subcellularLocation>
        <location evidence="1">Nucleus</location>
    </subcellularLocation>
</comment>
<name>A0A642VEA6_9ASCO</name>
<evidence type="ECO:0000256" key="20">
    <source>
        <dbReference type="ARBA" id="ARBA00023015"/>
    </source>
</evidence>
<protein>
    <recommendedName>
        <fullName evidence="8">EKC/KEOPS complex subunit BUD32</fullName>
        <ecNumber evidence="6">2.7.11.1</ecNumber>
    </recommendedName>
    <alternativeName>
        <fullName evidence="24 25">Atypical Serine/threonine protein kinase BUD32</fullName>
    </alternativeName>
    <alternativeName>
        <fullName evidence="7">EKC/KEOPS complex subunit bud32</fullName>
    </alternativeName>
</protein>
<evidence type="ECO:0000256" key="1">
    <source>
        <dbReference type="ARBA" id="ARBA00004123"/>
    </source>
</evidence>
<dbReference type="InterPro" id="IPR011009">
    <property type="entry name" value="Kinase-like_dom_sf"/>
</dbReference>
<evidence type="ECO:0000256" key="5">
    <source>
        <dbReference type="ARBA" id="ARBA00011534"/>
    </source>
</evidence>
<keyword evidence="10" id="KW-0963">Cytoplasm</keyword>
<keyword evidence="12" id="KW-0597">Phosphoprotein</keyword>
<dbReference type="InterPro" id="IPR000719">
    <property type="entry name" value="Prot_kinase_dom"/>
</dbReference>
<dbReference type="GO" id="GO:0005634">
    <property type="term" value="C:nucleus"/>
    <property type="evidence" value="ECO:0007669"/>
    <property type="project" value="UniProtKB-SubCell"/>
</dbReference>
<keyword evidence="19" id="KW-0779">Telomere</keyword>
<dbReference type="Gene3D" id="3.30.200.20">
    <property type="entry name" value="Phosphorylase Kinase, domain 1"/>
    <property type="match status" value="1"/>
</dbReference>
<sequence>MERIEKELKTYTRGVAIERVSQGAEAVVYKTKTHPYYAEYKGEVIIKYRPSKPYRHPVLDAQLIKHQTLSECRILQKLSNKDVNVPQLIFADPPKGLVWMECIVGKSLKQHIWDHEAEDRPEQLKELLLQTGAEIGKLHMLDLVHGDLTTSNLVLRDDKPYLIDFGLGSYSTLSEDKAVDLYVLERAVLSTHPEHSDKYNEWLLEGYLQQNNAGDKTAKNKVKDVMRRLENVRLRGRKRSMVG</sequence>
<dbReference type="FunFam" id="1.10.510.10:FF:000745">
    <property type="entry name" value="Serine/threonine-protein kinase BUD32"/>
    <property type="match status" value="1"/>
</dbReference>
<evidence type="ECO:0000256" key="22">
    <source>
        <dbReference type="ARBA" id="ARBA00023163"/>
    </source>
</evidence>
<keyword evidence="13" id="KW-0808">Transferase</keyword>
<evidence type="ECO:0000256" key="8">
    <source>
        <dbReference type="ARBA" id="ARBA00019973"/>
    </source>
</evidence>
<evidence type="ECO:0000256" key="27">
    <source>
        <dbReference type="ARBA" id="ARBA00048679"/>
    </source>
</evidence>
<dbReference type="AlphaFoldDB" id="A0A642VEA6"/>
<keyword evidence="22" id="KW-0804">Transcription</keyword>
<proteinExistence type="inferred from homology"/>
<evidence type="ECO:0000256" key="4">
    <source>
        <dbReference type="ARBA" id="ARBA00010630"/>
    </source>
</evidence>
<evidence type="ECO:0000256" key="25">
    <source>
        <dbReference type="ARBA" id="ARBA00033194"/>
    </source>
</evidence>
<evidence type="ECO:0000259" key="28">
    <source>
        <dbReference type="PROSITE" id="PS50011"/>
    </source>
</evidence>
<dbReference type="EC" id="2.7.11.1" evidence="6"/>
<dbReference type="EMBL" id="SWFS01000014">
    <property type="protein sequence ID" value="KAA8917707.1"/>
    <property type="molecule type" value="Genomic_DNA"/>
</dbReference>
<dbReference type="GO" id="GO:0004674">
    <property type="term" value="F:protein serine/threonine kinase activity"/>
    <property type="evidence" value="ECO:0007669"/>
    <property type="project" value="UniProtKB-KW"/>
</dbReference>
<dbReference type="GO" id="GO:0005524">
    <property type="term" value="F:ATP binding"/>
    <property type="evidence" value="ECO:0007669"/>
    <property type="project" value="UniProtKB-KW"/>
</dbReference>
<evidence type="ECO:0000313" key="30">
    <source>
        <dbReference type="Proteomes" id="UP000761534"/>
    </source>
</evidence>
<evidence type="ECO:0000256" key="3">
    <source>
        <dbReference type="ARBA" id="ARBA00004574"/>
    </source>
</evidence>
<dbReference type="GO" id="GO:0016787">
    <property type="term" value="F:hydrolase activity"/>
    <property type="evidence" value="ECO:0007669"/>
    <property type="project" value="UniProtKB-KW"/>
</dbReference>
<keyword evidence="30" id="KW-1185">Reference proteome</keyword>
<keyword evidence="20" id="KW-0805">Transcription regulation</keyword>
<comment type="caution">
    <text evidence="29">The sequence shown here is derived from an EMBL/GenBank/DDBJ whole genome shotgun (WGS) entry which is preliminary data.</text>
</comment>
<dbReference type="GO" id="GO:0000408">
    <property type="term" value="C:EKC/KEOPS complex"/>
    <property type="evidence" value="ECO:0007669"/>
    <property type="project" value="TreeGrafter"/>
</dbReference>
<evidence type="ECO:0000256" key="10">
    <source>
        <dbReference type="ARBA" id="ARBA00022490"/>
    </source>
</evidence>
<evidence type="ECO:0000256" key="24">
    <source>
        <dbReference type="ARBA" id="ARBA00030980"/>
    </source>
</evidence>
<dbReference type="OrthoDB" id="3399at2759"/>
<keyword evidence="21" id="KW-0010">Activator</keyword>
<evidence type="ECO:0000256" key="13">
    <source>
        <dbReference type="ARBA" id="ARBA00022679"/>
    </source>
</evidence>
<evidence type="ECO:0000256" key="21">
    <source>
        <dbReference type="ARBA" id="ARBA00023159"/>
    </source>
</evidence>
<dbReference type="InterPro" id="IPR022495">
    <property type="entry name" value="Bud32"/>
</dbReference>
<comment type="subunit">
    <text evidence="5">Component of the EKC/KEOPS complex composed of at least BUD32, CGI121, GON7, KAE1 and PCC1; the whole complex dimerizes.</text>
</comment>